<dbReference type="Pfam" id="PF22481">
    <property type="entry name" value="DUF6985"/>
    <property type="match status" value="1"/>
</dbReference>
<reference evidence="3 4" key="1">
    <citation type="submission" date="2024-11" db="EMBL/GenBank/DDBJ databases">
        <title>The Natural Products Discovery Center: Release of the First 8490 Sequenced Strains for Exploring Actinobacteria Biosynthetic Diversity.</title>
        <authorList>
            <person name="Kalkreuter E."/>
            <person name="Kautsar S.A."/>
            <person name="Yang D."/>
            <person name="Bader C.D."/>
            <person name="Teijaro C.N."/>
            <person name="Fluegel L."/>
            <person name="Davis C.M."/>
            <person name="Simpson J.R."/>
            <person name="Lauterbach L."/>
            <person name="Steele A.D."/>
            <person name="Gui C."/>
            <person name="Meng S."/>
            <person name="Li G."/>
            <person name="Viehrig K."/>
            <person name="Ye F."/>
            <person name="Su P."/>
            <person name="Kiefer A.F."/>
            <person name="Nichols A."/>
            <person name="Cepeda A.J."/>
            <person name="Yan W."/>
            <person name="Fan B."/>
            <person name="Jiang Y."/>
            <person name="Adhikari A."/>
            <person name="Zheng C.-J."/>
            <person name="Schuster L."/>
            <person name="Cowan T.M."/>
            <person name="Smanski M.J."/>
            <person name="Chevrette M.G."/>
            <person name="De Carvalho L.P.S."/>
            <person name="Shen B."/>
        </authorList>
    </citation>
    <scope>NUCLEOTIDE SEQUENCE [LARGE SCALE GENOMIC DNA]</scope>
    <source>
        <strain evidence="3 4">NPDC078403</strain>
    </source>
</reference>
<organism evidence="3 4">
    <name type="scientific">Pseudoalteromonas rhizosphaerae</name>
    <dbReference type="NCBI Taxonomy" id="2518973"/>
    <lineage>
        <taxon>Bacteria</taxon>
        <taxon>Pseudomonadati</taxon>
        <taxon>Pseudomonadota</taxon>
        <taxon>Gammaproteobacteria</taxon>
        <taxon>Alteromonadales</taxon>
        <taxon>Pseudoalteromonadaceae</taxon>
        <taxon>Pseudoalteromonas</taxon>
    </lineage>
</organism>
<feature type="domain" description="DUF6985" evidence="2">
    <location>
        <begin position="16"/>
        <end position="159"/>
    </location>
</feature>
<dbReference type="Proteomes" id="UP001620262">
    <property type="component" value="Unassembled WGS sequence"/>
</dbReference>
<dbReference type="InterPro" id="IPR054254">
    <property type="entry name" value="DUF6985"/>
</dbReference>
<dbReference type="RefSeq" id="WP_404676113.1">
    <property type="nucleotide sequence ID" value="NZ_JBJDOT010000030.1"/>
</dbReference>
<proteinExistence type="predicted"/>
<evidence type="ECO:0000313" key="3">
    <source>
        <dbReference type="EMBL" id="MFK3865773.1"/>
    </source>
</evidence>
<dbReference type="EMBL" id="JBJDOT010000030">
    <property type="protein sequence ID" value="MFK3865773.1"/>
    <property type="molecule type" value="Genomic_DNA"/>
</dbReference>
<name>A0ABW8L168_9GAMM</name>
<accession>A0ABW8L168</accession>
<evidence type="ECO:0000259" key="2">
    <source>
        <dbReference type="Pfam" id="PF22481"/>
    </source>
</evidence>
<gene>
    <name evidence="3" type="ORF">ACI2JU_18120</name>
</gene>
<evidence type="ECO:0000256" key="1">
    <source>
        <dbReference type="SAM" id="Coils"/>
    </source>
</evidence>
<sequence>MKLAIGNIVFTKVKSEYDEEWYDWLSSELSIPFLNNSKLQIRLDFNDQELDEFKSELEKTLNNTLALDKDDREYLKEHLFAYYRDFVLDVGEECLEDMPAQENEDDIFEFVHISSLSISRSSITEEFFCQFTGGCDWEIEHGISISFKDGKNLAKVGGCGHINNSDAYADKSMDKYIYYGNIVKTYAAE</sequence>
<feature type="coiled-coil region" evidence="1">
    <location>
        <begin position="36"/>
        <end position="63"/>
    </location>
</feature>
<evidence type="ECO:0000313" key="4">
    <source>
        <dbReference type="Proteomes" id="UP001620262"/>
    </source>
</evidence>
<keyword evidence="1" id="KW-0175">Coiled coil</keyword>
<protein>
    <submittedName>
        <fullName evidence="3">DUF6985 domain-containing protein</fullName>
    </submittedName>
</protein>
<comment type="caution">
    <text evidence="3">The sequence shown here is derived from an EMBL/GenBank/DDBJ whole genome shotgun (WGS) entry which is preliminary data.</text>
</comment>
<keyword evidence="4" id="KW-1185">Reference proteome</keyword>